<evidence type="ECO:0000256" key="2">
    <source>
        <dbReference type="ARBA" id="ARBA00023125"/>
    </source>
</evidence>
<evidence type="ECO:0000259" key="4">
    <source>
        <dbReference type="PROSITE" id="PS50043"/>
    </source>
</evidence>
<dbReference type="CDD" id="cd06170">
    <property type="entry name" value="LuxR_C_like"/>
    <property type="match status" value="1"/>
</dbReference>
<dbReference type="GO" id="GO:0003677">
    <property type="term" value="F:DNA binding"/>
    <property type="evidence" value="ECO:0007669"/>
    <property type="project" value="UniProtKB-KW"/>
</dbReference>
<dbReference type="InterPro" id="IPR000792">
    <property type="entry name" value="Tscrpt_reg_LuxR_C"/>
</dbReference>
<reference evidence="5 6" key="1">
    <citation type="submission" date="2018-03" db="EMBL/GenBank/DDBJ databases">
        <title>Chitinolytic properties of Streptosporangium nondiastaticum TBG75A20.</title>
        <authorList>
            <person name="Gayathri V."/>
            <person name="Shiburaj S."/>
        </authorList>
    </citation>
    <scope>NUCLEOTIDE SEQUENCE [LARGE SCALE GENOMIC DNA]</scope>
    <source>
        <strain evidence="5 6">TBG75A20</strain>
    </source>
</reference>
<name>A0A9X7JSJ9_9ACTN</name>
<dbReference type="InterPro" id="IPR011008">
    <property type="entry name" value="Dimeric_a/b-barrel"/>
</dbReference>
<organism evidence="5 6">
    <name type="scientific">Streptosporangium nondiastaticum</name>
    <dbReference type="NCBI Taxonomy" id="35764"/>
    <lineage>
        <taxon>Bacteria</taxon>
        <taxon>Bacillati</taxon>
        <taxon>Actinomycetota</taxon>
        <taxon>Actinomycetes</taxon>
        <taxon>Streptosporangiales</taxon>
        <taxon>Streptosporangiaceae</taxon>
        <taxon>Streptosporangium</taxon>
    </lineage>
</organism>
<dbReference type="PROSITE" id="PS50043">
    <property type="entry name" value="HTH_LUXR_2"/>
    <property type="match status" value="1"/>
</dbReference>
<keyword evidence="6" id="KW-1185">Reference proteome</keyword>
<dbReference type="InterPro" id="IPR036388">
    <property type="entry name" value="WH-like_DNA-bd_sf"/>
</dbReference>
<dbReference type="SUPFAM" id="SSF54909">
    <property type="entry name" value="Dimeric alpha+beta barrel"/>
    <property type="match status" value="1"/>
</dbReference>
<dbReference type="Pfam" id="PF00196">
    <property type="entry name" value="GerE"/>
    <property type="match status" value="1"/>
</dbReference>
<gene>
    <name evidence="5" type="ORF">B7P34_09220</name>
</gene>
<proteinExistence type="predicted"/>
<dbReference type="InterPro" id="IPR016032">
    <property type="entry name" value="Sig_transdc_resp-reg_C-effctor"/>
</dbReference>
<keyword evidence="1" id="KW-0805">Transcription regulation</keyword>
<dbReference type="RefSeq" id="WP_106675335.1">
    <property type="nucleotide sequence ID" value="NZ_PXWG01000015.1"/>
</dbReference>
<protein>
    <submittedName>
        <fullName evidence="5">LuxR family transcriptional regulator</fullName>
    </submittedName>
</protein>
<dbReference type="SMART" id="SM00421">
    <property type="entry name" value="HTH_LUXR"/>
    <property type="match status" value="1"/>
</dbReference>
<sequence>MTYVVERTFRTLDHRFSGLWGAHETFLHTLSARGTLIGGGPWDGEGGEILLVDAPDEIALHRALRPDPLVRESLVAQSRIRNWNIAYGRPGFTGAAGRTAPPAAAALTPHERRITHLVLAGHTNNDIAARLGVSCRAVEQHLTRVYRKLSIRRRAQLAPALGATLPETLTPARAQERLTA</sequence>
<dbReference type="EMBL" id="PXWG01000015">
    <property type="protein sequence ID" value="PSJ28956.1"/>
    <property type="molecule type" value="Genomic_DNA"/>
</dbReference>
<evidence type="ECO:0000256" key="1">
    <source>
        <dbReference type="ARBA" id="ARBA00023015"/>
    </source>
</evidence>
<keyword evidence="3" id="KW-0804">Transcription</keyword>
<accession>A0A9X7JSJ9</accession>
<evidence type="ECO:0000256" key="3">
    <source>
        <dbReference type="ARBA" id="ARBA00023163"/>
    </source>
</evidence>
<dbReference type="PANTHER" id="PTHR44688:SF16">
    <property type="entry name" value="DNA-BINDING TRANSCRIPTIONAL ACTIVATOR DEVR_DOSR"/>
    <property type="match status" value="1"/>
</dbReference>
<dbReference type="OrthoDB" id="3483952at2"/>
<dbReference type="GO" id="GO:0006355">
    <property type="term" value="P:regulation of DNA-templated transcription"/>
    <property type="evidence" value="ECO:0007669"/>
    <property type="project" value="InterPro"/>
</dbReference>
<keyword evidence="2" id="KW-0238">DNA-binding</keyword>
<evidence type="ECO:0000313" key="6">
    <source>
        <dbReference type="Proteomes" id="UP000242427"/>
    </source>
</evidence>
<dbReference type="Gene3D" id="1.10.10.10">
    <property type="entry name" value="Winged helix-like DNA-binding domain superfamily/Winged helix DNA-binding domain"/>
    <property type="match status" value="1"/>
</dbReference>
<dbReference type="AlphaFoldDB" id="A0A9X7JSJ9"/>
<evidence type="ECO:0000313" key="5">
    <source>
        <dbReference type="EMBL" id="PSJ28956.1"/>
    </source>
</evidence>
<dbReference type="Proteomes" id="UP000242427">
    <property type="component" value="Unassembled WGS sequence"/>
</dbReference>
<dbReference type="PRINTS" id="PR00038">
    <property type="entry name" value="HTHLUXR"/>
</dbReference>
<comment type="caution">
    <text evidence="5">The sequence shown here is derived from an EMBL/GenBank/DDBJ whole genome shotgun (WGS) entry which is preliminary data.</text>
</comment>
<dbReference type="SUPFAM" id="SSF46894">
    <property type="entry name" value="C-terminal effector domain of the bipartite response regulators"/>
    <property type="match status" value="1"/>
</dbReference>
<feature type="domain" description="HTH luxR-type" evidence="4">
    <location>
        <begin position="100"/>
        <end position="165"/>
    </location>
</feature>
<dbReference type="PANTHER" id="PTHR44688">
    <property type="entry name" value="DNA-BINDING TRANSCRIPTIONAL ACTIVATOR DEVR_DOSR"/>
    <property type="match status" value="1"/>
</dbReference>